<dbReference type="EMBL" id="ML213710">
    <property type="protein sequence ID" value="TFK31768.1"/>
    <property type="molecule type" value="Genomic_DNA"/>
</dbReference>
<sequence>MASTFLSSCSPRQSVRLDPINAYRRPSNPTVVPISAPAKPTSRGVHPLHNKAALALRCSSIGRRVPGEVTNPYPHSPPTYMLNYHTQAIDARIPRALPYGHHQHLVNVREGPFGSVSGPPLWQHRTPLVITHLVMVCVPNVRYARLRGE</sequence>
<name>A0A5C3LG45_9AGAR</name>
<evidence type="ECO:0000313" key="2">
    <source>
        <dbReference type="Proteomes" id="UP000308652"/>
    </source>
</evidence>
<dbReference type="Proteomes" id="UP000308652">
    <property type="component" value="Unassembled WGS sequence"/>
</dbReference>
<reference evidence="1 2" key="1">
    <citation type="journal article" date="2019" name="Nat. Ecol. Evol.">
        <title>Megaphylogeny resolves global patterns of mushroom evolution.</title>
        <authorList>
            <person name="Varga T."/>
            <person name="Krizsan K."/>
            <person name="Foldi C."/>
            <person name="Dima B."/>
            <person name="Sanchez-Garcia M."/>
            <person name="Sanchez-Ramirez S."/>
            <person name="Szollosi G.J."/>
            <person name="Szarkandi J.G."/>
            <person name="Papp V."/>
            <person name="Albert L."/>
            <person name="Andreopoulos W."/>
            <person name="Angelini C."/>
            <person name="Antonin V."/>
            <person name="Barry K.W."/>
            <person name="Bougher N.L."/>
            <person name="Buchanan P."/>
            <person name="Buyck B."/>
            <person name="Bense V."/>
            <person name="Catcheside P."/>
            <person name="Chovatia M."/>
            <person name="Cooper J."/>
            <person name="Damon W."/>
            <person name="Desjardin D."/>
            <person name="Finy P."/>
            <person name="Geml J."/>
            <person name="Haridas S."/>
            <person name="Hughes K."/>
            <person name="Justo A."/>
            <person name="Karasinski D."/>
            <person name="Kautmanova I."/>
            <person name="Kiss B."/>
            <person name="Kocsube S."/>
            <person name="Kotiranta H."/>
            <person name="LaButti K.M."/>
            <person name="Lechner B.E."/>
            <person name="Liimatainen K."/>
            <person name="Lipzen A."/>
            <person name="Lukacs Z."/>
            <person name="Mihaltcheva S."/>
            <person name="Morgado L.N."/>
            <person name="Niskanen T."/>
            <person name="Noordeloos M.E."/>
            <person name="Ohm R.A."/>
            <person name="Ortiz-Santana B."/>
            <person name="Ovrebo C."/>
            <person name="Racz N."/>
            <person name="Riley R."/>
            <person name="Savchenko A."/>
            <person name="Shiryaev A."/>
            <person name="Soop K."/>
            <person name="Spirin V."/>
            <person name="Szebenyi C."/>
            <person name="Tomsovsky M."/>
            <person name="Tulloss R.E."/>
            <person name="Uehling J."/>
            <person name="Grigoriev I.V."/>
            <person name="Vagvolgyi C."/>
            <person name="Papp T."/>
            <person name="Martin F.M."/>
            <person name="Miettinen O."/>
            <person name="Hibbett D.S."/>
            <person name="Nagy L.G."/>
        </authorList>
    </citation>
    <scope>NUCLEOTIDE SEQUENCE [LARGE SCALE GENOMIC DNA]</scope>
    <source>
        <strain evidence="1 2">CBS 166.37</strain>
    </source>
</reference>
<evidence type="ECO:0000313" key="1">
    <source>
        <dbReference type="EMBL" id="TFK31768.1"/>
    </source>
</evidence>
<protein>
    <submittedName>
        <fullName evidence="1">Uncharacterized protein</fullName>
    </submittedName>
</protein>
<proteinExistence type="predicted"/>
<gene>
    <name evidence="1" type="ORF">BDQ12DRAFT_729276</name>
</gene>
<keyword evidence="2" id="KW-1185">Reference proteome</keyword>
<accession>A0A5C3LG45</accession>
<organism evidence="1 2">
    <name type="scientific">Crucibulum laeve</name>
    <dbReference type="NCBI Taxonomy" id="68775"/>
    <lineage>
        <taxon>Eukaryota</taxon>
        <taxon>Fungi</taxon>
        <taxon>Dikarya</taxon>
        <taxon>Basidiomycota</taxon>
        <taxon>Agaricomycotina</taxon>
        <taxon>Agaricomycetes</taxon>
        <taxon>Agaricomycetidae</taxon>
        <taxon>Agaricales</taxon>
        <taxon>Agaricineae</taxon>
        <taxon>Nidulariaceae</taxon>
        <taxon>Crucibulum</taxon>
    </lineage>
</organism>
<dbReference type="AlphaFoldDB" id="A0A5C3LG45"/>